<sequence>MVRTPMQGDILLLNTAPHAGHEQTGSRLYIVLSHKVIAEYSKIVIVAPISTTLRNYPLYIEIKPEHEMKTKGKVMLDQLLTIDYEARECKFLEKANESLLNELLVKVKAVFERNN</sequence>
<accession>A0ABS3L7E8</accession>
<dbReference type="Proteomes" id="UP000664601">
    <property type="component" value="Unassembled WGS sequence"/>
</dbReference>
<dbReference type="InterPro" id="IPR003477">
    <property type="entry name" value="PemK-like"/>
</dbReference>
<dbReference type="Pfam" id="PF02452">
    <property type="entry name" value="PemK_toxin"/>
    <property type="match status" value="1"/>
</dbReference>
<keyword evidence="2" id="KW-1277">Toxin-antitoxin system</keyword>
<gene>
    <name evidence="3" type="ORF">JZO70_05210</name>
</gene>
<comment type="caution">
    <text evidence="3">The sequence shown here is derived from an EMBL/GenBank/DDBJ whole genome shotgun (WGS) entry which is preliminary data.</text>
</comment>
<dbReference type="RefSeq" id="WP_207672486.1">
    <property type="nucleotide sequence ID" value="NZ_JAFREM010000008.1"/>
</dbReference>
<protein>
    <submittedName>
        <fullName evidence="3">Type II toxin-antitoxin system PemK/MazF family toxin</fullName>
    </submittedName>
</protein>
<dbReference type="SUPFAM" id="SSF50118">
    <property type="entry name" value="Cell growth inhibitor/plasmid maintenance toxic component"/>
    <property type="match status" value="1"/>
</dbReference>
<evidence type="ECO:0000256" key="1">
    <source>
        <dbReference type="ARBA" id="ARBA00007521"/>
    </source>
</evidence>
<dbReference type="PANTHER" id="PTHR33988">
    <property type="entry name" value="ENDORIBONUCLEASE MAZF-RELATED"/>
    <property type="match status" value="1"/>
</dbReference>
<comment type="similarity">
    <text evidence="1">Belongs to the PemK/MazF family.</text>
</comment>
<dbReference type="Gene3D" id="2.30.30.110">
    <property type="match status" value="1"/>
</dbReference>
<dbReference type="EMBL" id="JAFREM010000008">
    <property type="protein sequence ID" value="MBO1305547.1"/>
    <property type="molecule type" value="Genomic_DNA"/>
</dbReference>
<proteinExistence type="inferred from homology"/>
<evidence type="ECO:0000256" key="2">
    <source>
        <dbReference type="ARBA" id="ARBA00022649"/>
    </source>
</evidence>
<evidence type="ECO:0000313" key="4">
    <source>
        <dbReference type="Proteomes" id="UP000664601"/>
    </source>
</evidence>
<name>A0ABS3L7E8_9ENTE</name>
<reference evidence="3 4" key="1">
    <citation type="submission" date="2021-03" db="EMBL/GenBank/DDBJ databases">
        <title>Enterococcal diversity collection.</title>
        <authorList>
            <person name="Gilmore M.S."/>
            <person name="Schwartzman J."/>
            <person name="Van Tyne D."/>
            <person name="Martin M."/>
            <person name="Earl A.M."/>
            <person name="Manson A.L."/>
            <person name="Straub T."/>
            <person name="Salamzade R."/>
            <person name="Saavedra J."/>
            <person name="Lebreton F."/>
            <person name="Prichula J."/>
            <person name="Schaufler K."/>
            <person name="Gaca A."/>
            <person name="Sgardioli B."/>
            <person name="Wagenaar J."/>
            <person name="Strong T."/>
        </authorList>
    </citation>
    <scope>NUCLEOTIDE SEQUENCE [LARGE SCALE GENOMIC DNA]</scope>
    <source>
        <strain evidence="3 4">669A</strain>
    </source>
</reference>
<dbReference type="PANTHER" id="PTHR33988:SF3">
    <property type="entry name" value="ENDORIBONUCLEASE TOXIN CHPB-RELATED"/>
    <property type="match status" value="1"/>
</dbReference>
<organism evidence="3 4">
    <name type="scientific">Candidatus Enterococcus moelleringii</name>
    <dbReference type="NCBI Taxonomy" id="2815325"/>
    <lineage>
        <taxon>Bacteria</taxon>
        <taxon>Bacillati</taxon>
        <taxon>Bacillota</taxon>
        <taxon>Bacilli</taxon>
        <taxon>Lactobacillales</taxon>
        <taxon>Enterococcaceae</taxon>
        <taxon>Enterococcus</taxon>
    </lineage>
</organism>
<evidence type="ECO:0000313" key="3">
    <source>
        <dbReference type="EMBL" id="MBO1305547.1"/>
    </source>
</evidence>
<keyword evidence="4" id="KW-1185">Reference proteome</keyword>
<dbReference type="InterPro" id="IPR011067">
    <property type="entry name" value="Plasmid_toxin/cell-grow_inhib"/>
</dbReference>